<reference evidence="1 2" key="1">
    <citation type="submission" date="2015-05" db="EMBL/GenBank/DDBJ databases">
        <title>Draft genome sequence of the bacterium Gordonia jacobaea a new member of the Gordonia genus.</title>
        <authorList>
            <person name="Jimenez-Galisteo G."/>
            <person name="Dominguez A."/>
            <person name="Munoz E."/>
            <person name="Vinas M."/>
        </authorList>
    </citation>
    <scope>NUCLEOTIDE SEQUENCE [LARGE SCALE GENOMIC DNA]</scope>
    <source>
        <strain evidence="2">mv1</strain>
    </source>
</reference>
<dbReference type="EMBL" id="LDTZ01000020">
    <property type="protein sequence ID" value="KNA90196.1"/>
    <property type="molecule type" value="Genomic_DNA"/>
</dbReference>
<protein>
    <recommendedName>
        <fullName evidence="3">Peptide chain release factor 1</fullName>
    </recommendedName>
</protein>
<evidence type="ECO:0000313" key="2">
    <source>
        <dbReference type="Proteomes" id="UP000037247"/>
    </source>
</evidence>
<keyword evidence="2" id="KW-1185">Reference proteome</keyword>
<accession>A0ABR5I970</accession>
<organism evidence="1 2">
    <name type="scientific">Gordonia jacobaea</name>
    <dbReference type="NCBI Taxonomy" id="122202"/>
    <lineage>
        <taxon>Bacteria</taxon>
        <taxon>Bacillati</taxon>
        <taxon>Actinomycetota</taxon>
        <taxon>Actinomycetes</taxon>
        <taxon>Mycobacteriales</taxon>
        <taxon>Gordoniaceae</taxon>
        <taxon>Gordonia</taxon>
    </lineage>
</organism>
<sequence length="369" mass="40023">MHLDMPTPHDIEHLAAARDPLSATLYVPTTPGGIDADSNRLAARGLWEPVLLEMYGRADKRDVWPIEEMMNTLLDDDEFWEHLGRSLAIFVSSKGIVEFRLPNSFESYATLADRFTITPLLRATTFPNDAYTLALSQNGARLIEISADEPPREVTVSDMPRSAEKAVGLRSIGGRSPYGRLHGDEGRKVRLTQYARAVDHAIRPTLNAASLPLVVAATQPLAAIFTNLSGYRHVVAAPLRGNPDEMTDAEIAAETRVVLDQLNEASLDELRTTFKERRNSGRAVTDLAELARAATFGQVDTVIIDMNAHVAGHIDIGGALVLDPADDLDVLEEIARAALGTGARVMSVRSDDLPDGVSAAGLLRFATEG</sequence>
<dbReference type="Proteomes" id="UP000037247">
    <property type="component" value="Unassembled WGS sequence"/>
</dbReference>
<dbReference type="InterPro" id="IPR041638">
    <property type="entry name" value="BaeRF_family11"/>
</dbReference>
<name>A0ABR5I970_9ACTN</name>
<proteinExistence type="predicted"/>
<evidence type="ECO:0000313" key="1">
    <source>
        <dbReference type="EMBL" id="KNA90196.1"/>
    </source>
</evidence>
<gene>
    <name evidence="1" type="ORF">ABW18_17610</name>
</gene>
<evidence type="ECO:0008006" key="3">
    <source>
        <dbReference type="Google" id="ProtNLM"/>
    </source>
</evidence>
<comment type="caution">
    <text evidence="1">The sequence shown here is derived from an EMBL/GenBank/DDBJ whole genome shotgun (WGS) entry which is preliminary data.</text>
</comment>
<dbReference type="Pfam" id="PF18855">
    <property type="entry name" value="baeRF_family11"/>
    <property type="match status" value="1"/>
</dbReference>